<reference evidence="2" key="1">
    <citation type="submission" date="2022-07" db="EMBL/GenBank/DDBJ databases">
        <authorList>
            <person name="Xamxidin M."/>
        </authorList>
    </citation>
    <scope>NUCLEOTIDE SEQUENCE</scope>
    <source>
        <strain evidence="2">YS8-69</strain>
    </source>
</reference>
<name>A0ABT1XCL2_9BURK</name>
<gene>
    <name evidence="2" type="ORF">NSP04_00035</name>
</gene>
<dbReference type="InterPro" id="IPR040756">
    <property type="entry name" value="Peptidase_M61_N"/>
</dbReference>
<dbReference type="Pfam" id="PF17899">
    <property type="entry name" value="Peptidase_M61_N"/>
    <property type="match status" value="1"/>
</dbReference>
<dbReference type="RefSeq" id="WP_257510288.1">
    <property type="nucleotide sequence ID" value="NZ_JANKHG010000001.1"/>
</dbReference>
<dbReference type="InterPro" id="IPR024191">
    <property type="entry name" value="Peptidase_M61"/>
</dbReference>
<evidence type="ECO:0000313" key="3">
    <source>
        <dbReference type="Proteomes" id="UP001165267"/>
    </source>
</evidence>
<feature type="domain" description="PDZ" evidence="1">
    <location>
        <begin position="499"/>
        <end position="589"/>
    </location>
</feature>
<dbReference type="Gene3D" id="2.60.40.3650">
    <property type="match status" value="1"/>
</dbReference>
<dbReference type="PIRSF" id="PIRSF016493">
    <property type="entry name" value="Glycyl_aminpptds"/>
    <property type="match status" value="1"/>
</dbReference>
<dbReference type="Proteomes" id="UP001165267">
    <property type="component" value="Unassembled WGS sequence"/>
</dbReference>
<dbReference type="Gene3D" id="1.10.390.10">
    <property type="entry name" value="Neutral Protease Domain 2"/>
    <property type="match status" value="1"/>
</dbReference>
<comment type="caution">
    <text evidence="2">The sequence shown here is derived from an EMBL/GenBank/DDBJ whole genome shotgun (WGS) entry which is preliminary data.</text>
</comment>
<dbReference type="InterPro" id="IPR027268">
    <property type="entry name" value="Peptidase_M4/M1_CTD_sf"/>
</dbReference>
<dbReference type="EMBL" id="JANKHG010000001">
    <property type="protein sequence ID" value="MCR2745033.1"/>
    <property type="molecule type" value="Genomic_DNA"/>
</dbReference>
<dbReference type="PROSITE" id="PS50106">
    <property type="entry name" value="PDZ"/>
    <property type="match status" value="1"/>
</dbReference>
<proteinExistence type="predicted"/>
<organism evidence="2 3">
    <name type="scientific">Limnobacter parvus</name>
    <dbReference type="NCBI Taxonomy" id="2939690"/>
    <lineage>
        <taxon>Bacteria</taxon>
        <taxon>Pseudomonadati</taxon>
        <taxon>Pseudomonadota</taxon>
        <taxon>Betaproteobacteria</taxon>
        <taxon>Burkholderiales</taxon>
        <taxon>Burkholderiaceae</taxon>
        <taxon>Limnobacter</taxon>
    </lineage>
</organism>
<dbReference type="Gene3D" id="2.30.42.10">
    <property type="match status" value="1"/>
</dbReference>
<evidence type="ECO:0000313" key="2">
    <source>
        <dbReference type="EMBL" id="MCR2745033.1"/>
    </source>
</evidence>
<dbReference type="SUPFAM" id="SSF55486">
    <property type="entry name" value="Metalloproteases ('zincins'), catalytic domain"/>
    <property type="match status" value="1"/>
</dbReference>
<dbReference type="Pfam" id="PF05299">
    <property type="entry name" value="Peptidase_M61"/>
    <property type="match status" value="1"/>
</dbReference>
<sequence>MNAQHHTLKNTMLHYLVELADPKAHYFDVRLQVEVPLASLQNEQGDYYIDLSLPTWIPGSYLIREFARNVLHVRGQINGSSAACLKVLKDTWRIQVEKALIQSATSSVLLNCEWRVYAWDLSVRGAHFDENHAFFNGTSLFLCPKGFENTSVELIISRPGTDLKDWTVACGLPSQAGSLKDIHGCPLLKAGGVVKLTAPNYDSLIDHPAEMGELMTSSFEALGVKHVFAVYGADADLDLQRICDDLKPVCEAQITLFEPTSKQAPFERYVFMLHATDEGYGGLEHRNSTALLFKSGELPQRNVSEAPKGYDGFLGLCSHEYFHSWNVKRMKPAAFVPYDLTQENYTRLLWVFEGFTSYYDDVILARVGKLDETAYLKSLGKTVSQVMKGPGRLNQSVADSSFDAWTKYYRQDENAPNAIVSYYTKGALVALCIDSSIRQHTRGEKSLDDVMRRMWQRMWQLQGETGLGLQEDEFAQIVLDATGVDLKNEIEQWTQGTDELPLADALKTYGFGISMAPNSEAVNFGLHGQFKPEGMLVKQVINGSPAHHAGISAGDILVALGEKKLTEANYKRLLASTQPGTTLTAIGFRAERLMNLNLTAGEPNSNEWQIKKLEHTEGATLHAPWVCQ</sequence>
<dbReference type="SUPFAM" id="SSF50156">
    <property type="entry name" value="PDZ domain-like"/>
    <property type="match status" value="1"/>
</dbReference>
<dbReference type="SMART" id="SM00228">
    <property type="entry name" value="PDZ"/>
    <property type="match status" value="1"/>
</dbReference>
<protein>
    <submittedName>
        <fullName evidence="2">PDZ domain-containing protein</fullName>
    </submittedName>
</protein>
<dbReference type="InterPro" id="IPR001478">
    <property type="entry name" value="PDZ"/>
</dbReference>
<accession>A0ABT1XCL2</accession>
<dbReference type="InterPro" id="IPR007963">
    <property type="entry name" value="Peptidase_M61_catalytic"/>
</dbReference>
<evidence type="ECO:0000259" key="1">
    <source>
        <dbReference type="PROSITE" id="PS50106"/>
    </source>
</evidence>
<dbReference type="InterPro" id="IPR036034">
    <property type="entry name" value="PDZ_sf"/>
</dbReference>
<keyword evidence="3" id="KW-1185">Reference proteome</keyword>